<evidence type="ECO:0000256" key="2">
    <source>
        <dbReference type="ARBA" id="ARBA00009085"/>
    </source>
</evidence>
<dbReference type="GO" id="GO:0004843">
    <property type="term" value="F:cysteine-type deubiquitinase activity"/>
    <property type="evidence" value="ECO:0007669"/>
    <property type="project" value="UniProtKB-EC"/>
</dbReference>
<dbReference type="GO" id="GO:0006508">
    <property type="term" value="P:proteolysis"/>
    <property type="evidence" value="ECO:0007669"/>
    <property type="project" value="UniProtKB-KW"/>
</dbReference>
<dbReference type="EMBL" id="PGCJ01000907">
    <property type="protein sequence ID" value="PLW15008.1"/>
    <property type="molecule type" value="Genomic_DNA"/>
</dbReference>
<evidence type="ECO:0000259" key="10">
    <source>
        <dbReference type="PROSITE" id="PS50144"/>
    </source>
</evidence>
<sequence length="824" mass="94743">MVRRPLQGTPSARFASCTPSADPLEGPSNTIPDSMAPPALELEAVFVDDPEAFAAKHMPDLGISFKDLQKHSWRIPNWSQLPKRVTSDTFTIGGHEWNIVLYPQGDSRQRAEDNVSIYLTCDPKKKQPERWHVYAQYAFAISNPHDRTCYIQHHEQMYFTKSVSGWGWPDFVELRKLFSPADSRVKPIIENDETIVTAYVRVFDITEADTPAHLESHMEREQQDHVDKKRKREETHLDFTTKIITDETFRAHQGFDLALFDDRTIHPFDLPTFRVDKQQTFLDFKSKLAQDLGYQPNQIRLWVLVTRGNKTIRPAVVVPEHDPTLTMEVVRDKMASKAQDLKLYLEVLDPAHEAQPVESKEGQLMILVKCFNVSHQTLVGVGHFYVHQNQPVEAVIPLINARMDFPENTPLMLYEEIMPGMINEMRPEATFLQSEIQDGDIICFQIGLSDKQLAELKKQRLYLDPVAFYDFFTNRVLVQFKPLHDDMATTVEFDLLLSNKLTYDQMASQVGERLQHDPMKLQFTSSHQGNPKDIIRRTAAQGTLADMIQSSYKNAPNNVLFYELLDMSIVEIETKRNVKVTWTGAHNGEKAKHSFLMPKTSSMHDVADKLSTLVKFSENSTRKIKLFTIHDGRIQKQFAGGEILRDVADLEDIHAEEVSQDELTHCHEKTGKTIDVDHFLKELTVNPDPVQVPDRAGEGVCGDEGANGAAIGVIGKADRQDAVQEKSENEEKGEKEKADEEDERSRFNKDSLDWKKRKYEDQRQDVTHRSQLERDRFNLEKDKFEKAHKEKEDRMNMVKEWIKEGKSTNEIEHFLQLIYGTQTT</sequence>
<evidence type="ECO:0000256" key="8">
    <source>
        <dbReference type="ARBA" id="ARBA00023054"/>
    </source>
</evidence>
<dbReference type="Pfam" id="PF12436">
    <property type="entry name" value="USP7_ICP0_bdg"/>
    <property type="match status" value="1"/>
</dbReference>
<dbReference type="InterPro" id="IPR008974">
    <property type="entry name" value="TRAF-like"/>
</dbReference>
<keyword evidence="4" id="KW-0645">Protease</keyword>
<organism evidence="11 12">
    <name type="scientific">Puccinia coronata f. sp. avenae</name>
    <dbReference type="NCBI Taxonomy" id="200324"/>
    <lineage>
        <taxon>Eukaryota</taxon>
        <taxon>Fungi</taxon>
        <taxon>Dikarya</taxon>
        <taxon>Basidiomycota</taxon>
        <taxon>Pucciniomycotina</taxon>
        <taxon>Pucciniomycetes</taxon>
        <taxon>Pucciniales</taxon>
        <taxon>Pucciniaceae</taxon>
        <taxon>Puccinia</taxon>
    </lineage>
</organism>
<dbReference type="EC" id="3.4.19.12" evidence="3"/>
<dbReference type="STRING" id="200324.A0A2N5SP40"/>
<dbReference type="Gene3D" id="2.60.210.10">
    <property type="entry name" value="Apoptosis, Tumor Necrosis Factor Receptor Associated Protein 2, Chain A"/>
    <property type="match status" value="1"/>
</dbReference>
<name>A0A2N5SP40_9BASI</name>
<evidence type="ECO:0000256" key="3">
    <source>
        <dbReference type="ARBA" id="ARBA00012759"/>
    </source>
</evidence>
<dbReference type="InterPro" id="IPR050804">
    <property type="entry name" value="MCC"/>
</dbReference>
<gene>
    <name evidence="11" type="ORF">PCANC_19603</name>
</gene>
<dbReference type="Proteomes" id="UP000235388">
    <property type="component" value="Unassembled WGS sequence"/>
</dbReference>
<reference evidence="11 12" key="1">
    <citation type="submission" date="2017-11" db="EMBL/GenBank/DDBJ databases">
        <title>De novo assembly and phasing of dikaryotic genomes from two isolates of Puccinia coronata f. sp. avenae, the causal agent of oat crown rust.</title>
        <authorList>
            <person name="Miller M.E."/>
            <person name="Zhang Y."/>
            <person name="Omidvar V."/>
            <person name="Sperschneider J."/>
            <person name="Schwessinger B."/>
            <person name="Raley C."/>
            <person name="Palmer J.M."/>
            <person name="Garnica D."/>
            <person name="Upadhyaya N."/>
            <person name="Rathjen J."/>
            <person name="Taylor J.M."/>
            <person name="Park R.F."/>
            <person name="Dodds P.N."/>
            <person name="Hirsch C.D."/>
            <person name="Kianian S.F."/>
            <person name="Figueroa M."/>
        </authorList>
    </citation>
    <scope>NUCLEOTIDE SEQUENCE [LARGE SCALE GENOMIC DNA]</scope>
    <source>
        <strain evidence="11">12NC29</strain>
    </source>
</reference>
<evidence type="ECO:0000313" key="12">
    <source>
        <dbReference type="Proteomes" id="UP000235388"/>
    </source>
</evidence>
<dbReference type="PANTHER" id="PTHR46236:SF35">
    <property type="entry name" value="MATH DOMAIN-CONTAINING PROTEIN"/>
    <property type="match status" value="1"/>
</dbReference>
<evidence type="ECO:0000256" key="4">
    <source>
        <dbReference type="ARBA" id="ARBA00022670"/>
    </source>
</evidence>
<comment type="catalytic activity">
    <reaction evidence="1">
        <text>Thiol-dependent hydrolysis of ester, thioester, amide, peptide and isopeptide bonds formed by the C-terminal Gly of ubiquitin (a 76-residue protein attached to proteins as an intracellular targeting signal).</text>
        <dbReference type="EC" id="3.4.19.12"/>
    </reaction>
</comment>
<keyword evidence="6" id="KW-0378">Hydrolase</keyword>
<feature type="domain" description="MATH" evidence="10">
    <location>
        <begin position="68"/>
        <end position="200"/>
    </location>
</feature>
<proteinExistence type="inferred from homology"/>
<dbReference type="InterPro" id="IPR024729">
    <property type="entry name" value="USP7_ICP0-binding_dom"/>
</dbReference>
<feature type="region of interest" description="Disordered" evidence="9">
    <location>
        <begin position="716"/>
        <end position="774"/>
    </location>
</feature>
<comment type="caution">
    <text evidence="11">The sequence shown here is derived from an EMBL/GenBank/DDBJ whole genome shotgun (WGS) entry which is preliminary data.</text>
</comment>
<keyword evidence="5" id="KW-0833">Ubl conjugation pathway</keyword>
<dbReference type="FunFam" id="3.10.20.90:FF:000236">
    <property type="entry name" value="Ubiquitin carboxyl-terminal hydrolase 7, variant"/>
    <property type="match status" value="1"/>
</dbReference>
<protein>
    <recommendedName>
        <fullName evidence="3">ubiquitinyl hydrolase 1</fullName>
        <ecNumber evidence="3">3.4.19.12</ecNumber>
    </recommendedName>
</protein>
<dbReference type="SMART" id="SM00061">
    <property type="entry name" value="MATH"/>
    <property type="match status" value="1"/>
</dbReference>
<dbReference type="OrthoDB" id="289038at2759"/>
<feature type="region of interest" description="Disordered" evidence="9">
    <location>
        <begin position="1"/>
        <end position="35"/>
    </location>
</feature>
<keyword evidence="7" id="KW-0788">Thiol protease</keyword>
<dbReference type="Pfam" id="PF22486">
    <property type="entry name" value="MATH_2"/>
    <property type="match status" value="1"/>
</dbReference>
<dbReference type="FunFam" id="3.10.20.90:FF:000215">
    <property type="entry name" value="Ubiquitin carboxyl-terminal hydrolase 7, variant"/>
    <property type="match status" value="1"/>
</dbReference>
<dbReference type="InterPro" id="IPR029346">
    <property type="entry name" value="USP_C"/>
</dbReference>
<dbReference type="PROSITE" id="PS50144">
    <property type="entry name" value="MATH"/>
    <property type="match status" value="1"/>
</dbReference>
<dbReference type="Pfam" id="PF14533">
    <property type="entry name" value="USP7_C2"/>
    <property type="match status" value="1"/>
</dbReference>
<dbReference type="AlphaFoldDB" id="A0A2N5SP40"/>
<dbReference type="PANTHER" id="PTHR46236">
    <property type="entry name" value="TRAF-LIKE SUPERFAMILY PROTEIN"/>
    <property type="match status" value="1"/>
</dbReference>
<keyword evidence="12" id="KW-1185">Reference proteome</keyword>
<comment type="similarity">
    <text evidence="2">Belongs to the peptidase C19 family.</text>
</comment>
<evidence type="ECO:0000313" key="11">
    <source>
        <dbReference type="EMBL" id="PLW15008.1"/>
    </source>
</evidence>
<keyword evidence="8" id="KW-0175">Coiled coil</keyword>
<dbReference type="Gene3D" id="3.10.20.90">
    <property type="entry name" value="Phosphatidylinositol 3-kinase Catalytic Subunit, Chain A, domain 1"/>
    <property type="match status" value="2"/>
</dbReference>
<evidence type="ECO:0000256" key="9">
    <source>
        <dbReference type="SAM" id="MobiDB-lite"/>
    </source>
</evidence>
<evidence type="ECO:0000256" key="7">
    <source>
        <dbReference type="ARBA" id="ARBA00022807"/>
    </source>
</evidence>
<dbReference type="InterPro" id="IPR002083">
    <property type="entry name" value="MATH/TRAF_dom"/>
</dbReference>
<evidence type="ECO:0000256" key="1">
    <source>
        <dbReference type="ARBA" id="ARBA00000707"/>
    </source>
</evidence>
<dbReference type="SUPFAM" id="SSF49599">
    <property type="entry name" value="TRAF domain-like"/>
    <property type="match status" value="1"/>
</dbReference>
<evidence type="ECO:0000256" key="5">
    <source>
        <dbReference type="ARBA" id="ARBA00022786"/>
    </source>
</evidence>
<evidence type="ECO:0000256" key="6">
    <source>
        <dbReference type="ARBA" id="ARBA00022801"/>
    </source>
</evidence>
<accession>A0A2N5SP40</accession>